<feature type="chain" id="PRO_5025535317" description="Secreted protein" evidence="1">
    <location>
        <begin position="22"/>
        <end position="63"/>
    </location>
</feature>
<sequence length="63" mass="6628">MKSKMIIAGLIAAVCAASAFAGPAPYMWYKSKLNGSLTCSNAYIGAGWEPQPQLGTFKNAACR</sequence>
<organism evidence="2 3">
    <name type="scientific">Rugamonas aquatica</name>
    <dbReference type="NCBI Taxonomy" id="2743357"/>
    <lineage>
        <taxon>Bacteria</taxon>
        <taxon>Pseudomonadati</taxon>
        <taxon>Pseudomonadota</taxon>
        <taxon>Betaproteobacteria</taxon>
        <taxon>Burkholderiales</taxon>
        <taxon>Oxalobacteraceae</taxon>
        <taxon>Telluria group</taxon>
        <taxon>Rugamonas</taxon>
    </lineage>
</organism>
<reference evidence="2 3" key="1">
    <citation type="submission" date="2019-10" db="EMBL/GenBank/DDBJ databases">
        <title>Two novel species isolated from a subtropical stream in China.</title>
        <authorList>
            <person name="Lu H."/>
        </authorList>
    </citation>
    <scope>NUCLEOTIDE SEQUENCE [LARGE SCALE GENOMIC DNA]</scope>
    <source>
        <strain evidence="2 3">FT29W</strain>
    </source>
</reference>
<keyword evidence="3" id="KW-1185">Reference proteome</keyword>
<accession>A0A6A7MUN6</accession>
<dbReference type="Proteomes" id="UP000440498">
    <property type="component" value="Unassembled WGS sequence"/>
</dbReference>
<evidence type="ECO:0000313" key="2">
    <source>
        <dbReference type="EMBL" id="MQA36832.1"/>
    </source>
</evidence>
<proteinExistence type="predicted"/>
<gene>
    <name evidence="2" type="ORF">GEV02_01610</name>
</gene>
<comment type="caution">
    <text evidence="2">The sequence shown here is derived from an EMBL/GenBank/DDBJ whole genome shotgun (WGS) entry which is preliminary data.</text>
</comment>
<protein>
    <recommendedName>
        <fullName evidence="4">Secreted protein</fullName>
    </recommendedName>
</protein>
<name>A0A6A7MUN6_9BURK</name>
<evidence type="ECO:0008006" key="4">
    <source>
        <dbReference type="Google" id="ProtNLM"/>
    </source>
</evidence>
<feature type="signal peptide" evidence="1">
    <location>
        <begin position="1"/>
        <end position="21"/>
    </location>
</feature>
<dbReference type="AlphaFoldDB" id="A0A6A7MUN6"/>
<evidence type="ECO:0000313" key="3">
    <source>
        <dbReference type="Proteomes" id="UP000440498"/>
    </source>
</evidence>
<evidence type="ECO:0000256" key="1">
    <source>
        <dbReference type="SAM" id="SignalP"/>
    </source>
</evidence>
<dbReference type="RefSeq" id="WP_152836196.1">
    <property type="nucleotide sequence ID" value="NZ_WHUG01000001.1"/>
</dbReference>
<dbReference type="EMBL" id="WHUG01000001">
    <property type="protein sequence ID" value="MQA36832.1"/>
    <property type="molecule type" value="Genomic_DNA"/>
</dbReference>
<keyword evidence="1" id="KW-0732">Signal</keyword>